<name>A0A3N4IP12_ASCIM</name>
<accession>A0A3N4IP12</accession>
<evidence type="ECO:0000313" key="2">
    <source>
        <dbReference type="EMBL" id="RPA85951.1"/>
    </source>
</evidence>
<keyword evidence="3" id="KW-1185">Reference proteome</keyword>
<gene>
    <name evidence="2" type="ORF">BJ508DRAFT_158148</name>
</gene>
<dbReference type="AlphaFoldDB" id="A0A3N4IP12"/>
<feature type="compositionally biased region" description="Low complexity" evidence="1">
    <location>
        <begin position="1"/>
        <end position="19"/>
    </location>
</feature>
<dbReference type="Proteomes" id="UP000275078">
    <property type="component" value="Unassembled WGS sequence"/>
</dbReference>
<feature type="compositionally biased region" description="Polar residues" evidence="1">
    <location>
        <begin position="20"/>
        <end position="54"/>
    </location>
</feature>
<proteinExistence type="predicted"/>
<organism evidence="2 3">
    <name type="scientific">Ascobolus immersus RN42</name>
    <dbReference type="NCBI Taxonomy" id="1160509"/>
    <lineage>
        <taxon>Eukaryota</taxon>
        <taxon>Fungi</taxon>
        <taxon>Dikarya</taxon>
        <taxon>Ascomycota</taxon>
        <taxon>Pezizomycotina</taxon>
        <taxon>Pezizomycetes</taxon>
        <taxon>Pezizales</taxon>
        <taxon>Ascobolaceae</taxon>
        <taxon>Ascobolus</taxon>
    </lineage>
</organism>
<sequence length="96" mass="10381">MGTTNATSSSNAYSTAVSSGTTTQAPSDQCTSNTTPDPQMQTDDSIVKSGNNSAYPPEPSAIPRPHVGHVGNEYLMHMGAWSEEHEMLNEPFFYRQ</sequence>
<protein>
    <submittedName>
        <fullName evidence="2">Uncharacterized protein</fullName>
    </submittedName>
</protein>
<feature type="region of interest" description="Disordered" evidence="1">
    <location>
        <begin position="1"/>
        <end position="68"/>
    </location>
</feature>
<evidence type="ECO:0000313" key="3">
    <source>
        <dbReference type="Proteomes" id="UP000275078"/>
    </source>
</evidence>
<reference evidence="2 3" key="1">
    <citation type="journal article" date="2018" name="Nat. Ecol. Evol.">
        <title>Pezizomycetes genomes reveal the molecular basis of ectomycorrhizal truffle lifestyle.</title>
        <authorList>
            <person name="Murat C."/>
            <person name="Payen T."/>
            <person name="Noel B."/>
            <person name="Kuo A."/>
            <person name="Morin E."/>
            <person name="Chen J."/>
            <person name="Kohler A."/>
            <person name="Krizsan K."/>
            <person name="Balestrini R."/>
            <person name="Da Silva C."/>
            <person name="Montanini B."/>
            <person name="Hainaut M."/>
            <person name="Levati E."/>
            <person name="Barry K.W."/>
            <person name="Belfiori B."/>
            <person name="Cichocki N."/>
            <person name="Clum A."/>
            <person name="Dockter R.B."/>
            <person name="Fauchery L."/>
            <person name="Guy J."/>
            <person name="Iotti M."/>
            <person name="Le Tacon F."/>
            <person name="Lindquist E.A."/>
            <person name="Lipzen A."/>
            <person name="Malagnac F."/>
            <person name="Mello A."/>
            <person name="Molinier V."/>
            <person name="Miyauchi S."/>
            <person name="Poulain J."/>
            <person name="Riccioni C."/>
            <person name="Rubini A."/>
            <person name="Sitrit Y."/>
            <person name="Splivallo R."/>
            <person name="Traeger S."/>
            <person name="Wang M."/>
            <person name="Zifcakova L."/>
            <person name="Wipf D."/>
            <person name="Zambonelli A."/>
            <person name="Paolocci F."/>
            <person name="Nowrousian M."/>
            <person name="Ottonello S."/>
            <person name="Baldrian P."/>
            <person name="Spatafora J.W."/>
            <person name="Henrissat B."/>
            <person name="Nagy L.G."/>
            <person name="Aury J.M."/>
            <person name="Wincker P."/>
            <person name="Grigoriev I.V."/>
            <person name="Bonfante P."/>
            <person name="Martin F.M."/>
        </authorList>
    </citation>
    <scope>NUCLEOTIDE SEQUENCE [LARGE SCALE GENOMIC DNA]</scope>
    <source>
        <strain evidence="2 3">RN42</strain>
    </source>
</reference>
<evidence type="ECO:0000256" key="1">
    <source>
        <dbReference type="SAM" id="MobiDB-lite"/>
    </source>
</evidence>
<dbReference type="EMBL" id="ML119651">
    <property type="protein sequence ID" value="RPA85951.1"/>
    <property type="molecule type" value="Genomic_DNA"/>
</dbReference>